<dbReference type="RefSeq" id="XP_041555838.1">
    <property type="nucleotide sequence ID" value="XM_041703121.1"/>
</dbReference>
<keyword evidence="3" id="KW-1185">Reference proteome</keyword>
<dbReference type="EMBL" id="AP024446">
    <property type="protein sequence ID" value="BCS23644.1"/>
    <property type="molecule type" value="Genomic_DNA"/>
</dbReference>
<feature type="region of interest" description="Disordered" evidence="1">
    <location>
        <begin position="1"/>
        <end position="22"/>
    </location>
</feature>
<dbReference type="KEGG" id="apuu:APUU_40088S"/>
<organism evidence="2 3">
    <name type="scientific">Aspergillus puulaauensis</name>
    <dbReference type="NCBI Taxonomy" id="1220207"/>
    <lineage>
        <taxon>Eukaryota</taxon>
        <taxon>Fungi</taxon>
        <taxon>Dikarya</taxon>
        <taxon>Ascomycota</taxon>
        <taxon>Pezizomycotina</taxon>
        <taxon>Eurotiomycetes</taxon>
        <taxon>Eurotiomycetidae</taxon>
        <taxon>Eurotiales</taxon>
        <taxon>Aspergillaceae</taxon>
        <taxon>Aspergillus</taxon>
    </lineage>
</organism>
<name>A0A7R7XLU8_9EURO</name>
<proteinExistence type="predicted"/>
<evidence type="ECO:0000313" key="2">
    <source>
        <dbReference type="EMBL" id="BCS23644.1"/>
    </source>
</evidence>
<dbReference type="Proteomes" id="UP000654913">
    <property type="component" value="Chromosome 4"/>
</dbReference>
<protein>
    <submittedName>
        <fullName evidence="2">Uncharacterized protein</fullName>
    </submittedName>
</protein>
<dbReference type="OrthoDB" id="6339427at2759"/>
<sequence length="102" mass="11434">MHQSGRTNAKRRNPNPLRDRTPEELKGDVTWFHGNHELKEVVDLELLIKGALIAQDIANIETCGLSAPQRRAIKSETRLGFFQQTKELKTTILATACAAIIQ</sequence>
<evidence type="ECO:0000313" key="3">
    <source>
        <dbReference type="Proteomes" id="UP000654913"/>
    </source>
</evidence>
<reference evidence="2" key="2">
    <citation type="submission" date="2021-02" db="EMBL/GenBank/DDBJ databases">
        <title>Aspergillus puulaauensis MK2 genome sequence.</title>
        <authorList>
            <person name="Futagami T."/>
            <person name="Mori K."/>
            <person name="Kadooka C."/>
            <person name="Tanaka T."/>
        </authorList>
    </citation>
    <scope>NUCLEOTIDE SEQUENCE</scope>
    <source>
        <strain evidence="2">MK2</strain>
    </source>
</reference>
<evidence type="ECO:0000256" key="1">
    <source>
        <dbReference type="SAM" id="MobiDB-lite"/>
    </source>
</evidence>
<gene>
    <name evidence="2" type="ORF">APUU_40088S</name>
</gene>
<dbReference type="GeneID" id="64973649"/>
<accession>A0A7R7XLU8</accession>
<reference evidence="2" key="1">
    <citation type="submission" date="2021-01" db="EMBL/GenBank/DDBJ databases">
        <authorList>
            <consortium name="Aspergillus puulaauensis MK2 genome sequencing consortium"/>
            <person name="Kazuki M."/>
            <person name="Futagami T."/>
        </authorList>
    </citation>
    <scope>NUCLEOTIDE SEQUENCE</scope>
    <source>
        <strain evidence="2">MK2</strain>
    </source>
</reference>
<dbReference type="AlphaFoldDB" id="A0A7R7XLU8"/>